<dbReference type="Pfam" id="PF13412">
    <property type="entry name" value="HTH_24"/>
    <property type="match status" value="1"/>
</dbReference>
<feature type="domain" description="HTH asnC-type" evidence="4">
    <location>
        <begin position="46"/>
        <end position="107"/>
    </location>
</feature>
<sequence length="193" mass="21369">MSRLFVFLLPLCPFTRVGKIDIHRKTSPTADGFKVTMKHADQRPALDPTDISIIETLQDDGRISVSELGRRVGLSQPATSERLKRLEERGIINGYRAVIDPASVGLGMMAIIRLRTTHEHIEACLKQFSGMPQVIEVLRLTGEDCFHLKVIVPSPAELEGIVDAIARYGSVTTAIVLRSEPAKRVGRELIMKS</sequence>
<dbReference type="CDD" id="cd00090">
    <property type="entry name" value="HTH_ARSR"/>
    <property type="match status" value="1"/>
</dbReference>
<keyword evidence="6" id="KW-1185">Reference proteome</keyword>
<accession>A0ABV2IC88</accession>
<dbReference type="InterPro" id="IPR019888">
    <property type="entry name" value="Tscrpt_reg_AsnC-like"/>
</dbReference>
<evidence type="ECO:0000256" key="3">
    <source>
        <dbReference type="ARBA" id="ARBA00023163"/>
    </source>
</evidence>
<dbReference type="PROSITE" id="PS50956">
    <property type="entry name" value="HTH_ASNC_2"/>
    <property type="match status" value="1"/>
</dbReference>
<dbReference type="InterPro" id="IPR019885">
    <property type="entry name" value="Tscrpt_reg_HTH_AsnC-type_CS"/>
</dbReference>
<evidence type="ECO:0000256" key="2">
    <source>
        <dbReference type="ARBA" id="ARBA00023125"/>
    </source>
</evidence>
<protein>
    <submittedName>
        <fullName evidence="5">Lrp/AsnC family leucine-responsive transcriptional regulator</fullName>
    </submittedName>
</protein>
<dbReference type="InterPro" id="IPR036388">
    <property type="entry name" value="WH-like_DNA-bd_sf"/>
</dbReference>
<dbReference type="SUPFAM" id="SSF54909">
    <property type="entry name" value="Dimeric alpha+beta barrel"/>
    <property type="match status" value="1"/>
</dbReference>
<dbReference type="InterPro" id="IPR011991">
    <property type="entry name" value="ArsR-like_HTH"/>
</dbReference>
<dbReference type="InterPro" id="IPR019887">
    <property type="entry name" value="Tscrpt_reg_AsnC/Lrp_C"/>
</dbReference>
<dbReference type="EMBL" id="JBEPLY010000008">
    <property type="protein sequence ID" value="MET3600533.1"/>
    <property type="molecule type" value="Genomic_DNA"/>
</dbReference>
<dbReference type="InterPro" id="IPR000485">
    <property type="entry name" value="AsnC-type_HTH_dom"/>
</dbReference>
<evidence type="ECO:0000313" key="5">
    <source>
        <dbReference type="EMBL" id="MET3600533.1"/>
    </source>
</evidence>
<dbReference type="Gene3D" id="1.10.10.10">
    <property type="entry name" value="Winged helix-like DNA-binding domain superfamily/Winged helix DNA-binding domain"/>
    <property type="match status" value="1"/>
</dbReference>
<keyword evidence="3" id="KW-0804">Transcription</keyword>
<dbReference type="PANTHER" id="PTHR30154:SF53">
    <property type="entry name" value="HTH-TYPE TRANSCRIPTIONAL REGULATOR LRPC"/>
    <property type="match status" value="1"/>
</dbReference>
<dbReference type="Pfam" id="PF01037">
    <property type="entry name" value="AsnC_trans_reg"/>
    <property type="match status" value="1"/>
</dbReference>
<comment type="caution">
    <text evidence="5">The sequence shown here is derived from an EMBL/GenBank/DDBJ whole genome shotgun (WGS) entry which is preliminary data.</text>
</comment>
<dbReference type="PRINTS" id="PR00033">
    <property type="entry name" value="HTHASNC"/>
</dbReference>
<dbReference type="PROSITE" id="PS00519">
    <property type="entry name" value="HTH_ASNC_1"/>
    <property type="match status" value="1"/>
</dbReference>
<dbReference type="Gene3D" id="3.30.70.920">
    <property type="match status" value="1"/>
</dbReference>
<evidence type="ECO:0000259" key="4">
    <source>
        <dbReference type="PROSITE" id="PS50956"/>
    </source>
</evidence>
<evidence type="ECO:0000313" key="6">
    <source>
        <dbReference type="Proteomes" id="UP001549164"/>
    </source>
</evidence>
<evidence type="ECO:0000256" key="1">
    <source>
        <dbReference type="ARBA" id="ARBA00023015"/>
    </source>
</evidence>
<reference evidence="5 6" key="1">
    <citation type="submission" date="2024-06" db="EMBL/GenBank/DDBJ databases">
        <title>Genomic Encyclopedia of Type Strains, Phase IV (KMG-IV): sequencing the most valuable type-strain genomes for metagenomic binning, comparative biology and taxonomic classification.</title>
        <authorList>
            <person name="Goeker M."/>
        </authorList>
    </citation>
    <scope>NUCLEOTIDE SEQUENCE [LARGE SCALE GENOMIC DNA]</scope>
    <source>
        <strain evidence="5 6">DSM 28102</strain>
    </source>
</reference>
<keyword evidence="1" id="KW-0805">Transcription regulation</keyword>
<dbReference type="Proteomes" id="UP001549164">
    <property type="component" value="Unassembled WGS sequence"/>
</dbReference>
<keyword evidence="2" id="KW-0238">DNA-binding</keyword>
<dbReference type="PANTHER" id="PTHR30154">
    <property type="entry name" value="LEUCINE-RESPONSIVE REGULATORY PROTEIN"/>
    <property type="match status" value="1"/>
</dbReference>
<dbReference type="SMART" id="SM00344">
    <property type="entry name" value="HTH_ASNC"/>
    <property type="match status" value="1"/>
</dbReference>
<name>A0ABV2IC88_9HYPH</name>
<organism evidence="5 6">
    <name type="scientific">Martelella mangrovi</name>
    <dbReference type="NCBI Taxonomy" id="1397477"/>
    <lineage>
        <taxon>Bacteria</taxon>
        <taxon>Pseudomonadati</taxon>
        <taxon>Pseudomonadota</taxon>
        <taxon>Alphaproteobacteria</taxon>
        <taxon>Hyphomicrobiales</taxon>
        <taxon>Aurantimonadaceae</taxon>
        <taxon>Martelella</taxon>
    </lineage>
</organism>
<gene>
    <name evidence="5" type="ORF">ABID12_002483</name>
</gene>
<proteinExistence type="predicted"/>
<dbReference type="InterPro" id="IPR011008">
    <property type="entry name" value="Dimeric_a/b-barrel"/>
</dbReference>
<dbReference type="SUPFAM" id="SSF46785">
    <property type="entry name" value="Winged helix' DNA-binding domain"/>
    <property type="match status" value="1"/>
</dbReference>
<dbReference type="InterPro" id="IPR036390">
    <property type="entry name" value="WH_DNA-bd_sf"/>
</dbReference>